<dbReference type="AlphaFoldDB" id="A0A7S2XW46"/>
<dbReference type="EMBL" id="HBHR01008939">
    <property type="protein sequence ID" value="CAD9861789.1"/>
    <property type="molecule type" value="Transcribed_RNA"/>
</dbReference>
<accession>A0A7S2XW46</accession>
<organism evidence="1">
    <name type="scientific">Fibrocapsa japonica</name>
    <dbReference type="NCBI Taxonomy" id="94617"/>
    <lineage>
        <taxon>Eukaryota</taxon>
        <taxon>Sar</taxon>
        <taxon>Stramenopiles</taxon>
        <taxon>Ochrophyta</taxon>
        <taxon>Raphidophyceae</taxon>
        <taxon>Chattonellales</taxon>
        <taxon>Chattonellaceae</taxon>
        <taxon>Fibrocapsa</taxon>
    </lineage>
</organism>
<name>A0A7S2XW46_9STRA</name>
<gene>
    <name evidence="1" type="ORF">FJAP1339_LOCUS4311</name>
</gene>
<protein>
    <recommendedName>
        <fullName evidence="2">Ankyrin repeat domain-containing protein</fullName>
    </recommendedName>
</protein>
<dbReference type="InterPro" id="IPR036770">
    <property type="entry name" value="Ankyrin_rpt-contain_sf"/>
</dbReference>
<proteinExistence type="predicted"/>
<evidence type="ECO:0008006" key="2">
    <source>
        <dbReference type="Google" id="ProtNLM"/>
    </source>
</evidence>
<evidence type="ECO:0000313" key="1">
    <source>
        <dbReference type="EMBL" id="CAD9861789.1"/>
    </source>
</evidence>
<sequence length="101" mass="11434">MQDNKSNSTANAWWAAVKEADIEAVSRLIQQDRDLLELRDLDDVDPWEQANKWEPTALLKVCGSKKQGKDQDELVCVLLDEGANIKASDAFWKATPLYWNG</sequence>
<reference evidence="1" key="1">
    <citation type="submission" date="2021-01" db="EMBL/GenBank/DDBJ databases">
        <authorList>
            <person name="Corre E."/>
            <person name="Pelletier E."/>
            <person name="Niang G."/>
            <person name="Scheremetjew M."/>
            <person name="Finn R."/>
            <person name="Kale V."/>
            <person name="Holt S."/>
            <person name="Cochrane G."/>
            <person name="Meng A."/>
            <person name="Brown T."/>
            <person name="Cohen L."/>
        </authorList>
    </citation>
    <scope>NUCLEOTIDE SEQUENCE</scope>
    <source>
        <strain evidence="1">CCMP1661</strain>
    </source>
</reference>
<dbReference type="Gene3D" id="1.25.40.20">
    <property type="entry name" value="Ankyrin repeat-containing domain"/>
    <property type="match status" value="1"/>
</dbReference>